<dbReference type="RefSeq" id="WP_165094595.1">
    <property type="nucleotide sequence ID" value="NZ_JAAKGU010000001.1"/>
</dbReference>
<dbReference type="EMBL" id="JAAKGU010000001">
    <property type="protein sequence ID" value="NGM81574.1"/>
    <property type="molecule type" value="Genomic_DNA"/>
</dbReference>
<evidence type="ECO:0000259" key="1">
    <source>
        <dbReference type="Pfam" id="PF01872"/>
    </source>
</evidence>
<dbReference type="PANTHER" id="PTHR38011:SF11">
    <property type="entry name" value="2,5-DIAMINO-6-RIBOSYLAMINO-4(3H)-PYRIMIDINONE 5'-PHOSPHATE REDUCTASE"/>
    <property type="match status" value="1"/>
</dbReference>
<dbReference type="Proteomes" id="UP000480151">
    <property type="component" value="Unassembled WGS sequence"/>
</dbReference>
<dbReference type="InterPro" id="IPR024072">
    <property type="entry name" value="DHFR-like_dom_sf"/>
</dbReference>
<organism evidence="2 3">
    <name type="scientific">Paenibacillus apii</name>
    <dbReference type="NCBI Taxonomy" id="1850370"/>
    <lineage>
        <taxon>Bacteria</taxon>
        <taxon>Bacillati</taxon>
        <taxon>Bacillota</taxon>
        <taxon>Bacilli</taxon>
        <taxon>Bacillales</taxon>
        <taxon>Paenibacillaceae</taxon>
        <taxon>Paenibacillus</taxon>
    </lineage>
</organism>
<gene>
    <name evidence="2" type="ORF">G5B47_04020</name>
</gene>
<proteinExistence type="predicted"/>
<name>A0A6M1PGD8_9BACL</name>
<dbReference type="GO" id="GO:0008703">
    <property type="term" value="F:5-amino-6-(5-phosphoribosylamino)uracil reductase activity"/>
    <property type="evidence" value="ECO:0007669"/>
    <property type="project" value="InterPro"/>
</dbReference>
<protein>
    <submittedName>
        <fullName evidence="2">Dihydrofolate reductase</fullName>
    </submittedName>
</protein>
<reference evidence="2 3" key="1">
    <citation type="submission" date="2020-02" db="EMBL/GenBank/DDBJ databases">
        <authorList>
            <person name="Gao J."/>
            <person name="Sun J."/>
        </authorList>
    </citation>
    <scope>NUCLEOTIDE SEQUENCE [LARGE SCALE GENOMIC DNA]</scope>
    <source>
        <strain evidence="2 3">7124</strain>
    </source>
</reference>
<dbReference type="PANTHER" id="PTHR38011">
    <property type="entry name" value="DIHYDROFOLATE REDUCTASE FAMILY PROTEIN (AFU_ORTHOLOGUE AFUA_8G06820)"/>
    <property type="match status" value="1"/>
</dbReference>
<dbReference type="InterPro" id="IPR002734">
    <property type="entry name" value="RibDG_C"/>
</dbReference>
<evidence type="ECO:0000313" key="2">
    <source>
        <dbReference type="EMBL" id="NGM81574.1"/>
    </source>
</evidence>
<accession>A0A6M1PGD8</accession>
<dbReference type="SUPFAM" id="SSF53597">
    <property type="entry name" value="Dihydrofolate reductase-like"/>
    <property type="match status" value="1"/>
</dbReference>
<dbReference type="InterPro" id="IPR050765">
    <property type="entry name" value="Riboflavin_Biosynth_HTPR"/>
</dbReference>
<sequence length="191" mass="21393">MRKVVLFLHASLDGIVEGPNGTMDIEWISYDDDLAKHAENLLTTVDTILWGRGTYHIMKDYWPTVPSNPSAKPHEVEHSKWLDRTTKIVFSSTLDNIDWVNSGLVKDNAAEEIMKLKQQPGKDIMILGSPGLGHSLMQLGLIDEYQITVSPVVVGRGKPLFKGIDDKLRLKLLDSKTTKSGVVCLHYQVQK</sequence>
<comment type="caution">
    <text evidence="2">The sequence shown here is derived from an EMBL/GenBank/DDBJ whole genome shotgun (WGS) entry which is preliminary data.</text>
</comment>
<feature type="domain" description="Bacterial bifunctional deaminase-reductase C-terminal" evidence="1">
    <location>
        <begin position="2"/>
        <end position="183"/>
    </location>
</feature>
<dbReference type="AlphaFoldDB" id="A0A6M1PGD8"/>
<keyword evidence="3" id="KW-1185">Reference proteome</keyword>
<dbReference type="Gene3D" id="3.40.430.10">
    <property type="entry name" value="Dihydrofolate Reductase, subunit A"/>
    <property type="match status" value="1"/>
</dbReference>
<dbReference type="GO" id="GO:0009231">
    <property type="term" value="P:riboflavin biosynthetic process"/>
    <property type="evidence" value="ECO:0007669"/>
    <property type="project" value="InterPro"/>
</dbReference>
<dbReference type="Pfam" id="PF01872">
    <property type="entry name" value="RibD_C"/>
    <property type="match status" value="1"/>
</dbReference>
<evidence type="ECO:0000313" key="3">
    <source>
        <dbReference type="Proteomes" id="UP000480151"/>
    </source>
</evidence>